<dbReference type="Pfam" id="PF00498">
    <property type="entry name" value="FHA"/>
    <property type="match status" value="1"/>
</dbReference>
<dbReference type="EMBL" id="JABRWO010000004">
    <property type="protein sequence ID" value="MBA2114731.1"/>
    <property type="molecule type" value="Genomic_DNA"/>
</dbReference>
<evidence type="ECO:0000313" key="4">
    <source>
        <dbReference type="Proteomes" id="UP000551616"/>
    </source>
</evidence>
<dbReference type="SUPFAM" id="SSF49879">
    <property type="entry name" value="SMAD/FHA domain"/>
    <property type="match status" value="1"/>
</dbReference>
<dbReference type="Gene3D" id="2.60.200.20">
    <property type="match status" value="1"/>
</dbReference>
<dbReference type="InterPro" id="IPR050923">
    <property type="entry name" value="Cell_Proc_Reg/RNA_Proc"/>
</dbReference>
<dbReference type="PANTHER" id="PTHR23308">
    <property type="entry name" value="NUCLEAR INHIBITOR OF PROTEIN PHOSPHATASE-1"/>
    <property type="match status" value="1"/>
</dbReference>
<evidence type="ECO:0000259" key="2">
    <source>
        <dbReference type="PROSITE" id="PS50006"/>
    </source>
</evidence>
<organism evidence="3 4">
    <name type="scientific">Bremerella alba</name>
    <dbReference type="NCBI Taxonomy" id="980252"/>
    <lineage>
        <taxon>Bacteria</taxon>
        <taxon>Pseudomonadati</taxon>
        <taxon>Planctomycetota</taxon>
        <taxon>Planctomycetia</taxon>
        <taxon>Pirellulales</taxon>
        <taxon>Pirellulaceae</taxon>
        <taxon>Bremerella</taxon>
    </lineage>
</organism>
<proteinExistence type="predicted"/>
<comment type="caution">
    <text evidence="3">The sequence shown here is derived from an EMBL/GenBank/DDBJ whole genome shotgun (WGS) entry which is preliminary data.</text>
</comment>
<evidence type="ECO:0000256" key="1">
    <source>
        <dbReference type="SAM" id="MobiDB-lite"/>
    </source>
</evidence>
<gene>
    <name evidence="3" type="ORF">HOV93_18980</name>
</gene>
<reference evidence="3 4" key="1">
    <citation type="submission" date="2020-05" db="EMBL/GenBank/DDBJ databases">
        <title>Bremerella alba sp. nov., a novel planctomycete isolated from the surface of the macroalga Fucus spiralis.</title>
        <authorList>
            <person name="Godinho O."/>
            <person name="Botelho R."/>
            <person name="Albuquerque L."/>
            <person name="Wiegand S."/>
            <person name="Da Costa M.S."/>
            <person name="Lobo-Da-Cunha A."/>
            <person name="Jogler C."/>
            <person name="Lage O.M."/>
        </authorList>
    </citation>
    <scope>NUCLEOTIDE SEQUENCE [LARGE SCALE GENOMIC DNA]</scope>
    <source>
        <strain evidence="3 4">FF15</strain>
    </source>
</reference>
<dbReference type="CDD" id="cd00060">
    <property type="entry name" value="FHA"/>
    <property type="match status" value="1"/>
</dbReference>
<feature type="domain" description="FHA" evidence="2">
    <location>
        <begin position="70"/>
        <end position="119"/>
    </location>
</feature>
<dbReference type="InterPro" id="IPR008984">
    <property type="entry name" value="SMAD_FHA_dom_sf"/>
</dbReference>
<name>A0A7V8V4R9_9BACT</name>
<dbReference type="AlphaFoldDB" id="A0A7V8V4R9"/>
<keyword evidence="4" id="KW-1185">Reference proteome</keyword>
<dbReference type="InterPro" id="IPR000253">
    <property type="entry name" value="FHA_dom"/>
</dbReference>
<evidence type="ECO:0000313" key="3">
    <source>
        <dbReference type="EMBL" id="MBA2114731.1"/>
    </source>
</evidence>
<sequence length="273" mass="31128">MKVHLAAQSLRFCALLAKLFLVGHNIRGSQLPRHLIASRAEIHKFMAYITLRIIDGADRGAVYERLETPVSIGREEGNTLQLKDDRVSRFHLKIQEDHNKIVLTDLESTNGTRVNGEDIHLRILRHGDMIQVGRSVIIYGSESQIAVRLAALRKQQEEKEGNQSDDDRTNGPNDHEGESSLEFELNWNAQQDDLQAAIYSLQPPELPERLSPAQAAQLAELMDYVHIRIRHLLVSVEVNERTENVVLEMREWQNLLDLQSRLAMLLRSIGEPE</sequence>
<dbReference type="Proteomes" id="UP000551616">
    <property type="component" value="Unassembled WGS sequence"/>
</dbReference>
<protein>
    <recommendedName>
        <fullName evidence="2">FHA domain-containing protein</fullName>
    </recommendedName>
</protein>
<feature type="region of interest" description="Disordered" evidence="1">
    <location>
        <begin position="156"/>
        <end position="178"/>
    </location>
</feature>
<accession>A0A7V8V4R9</accession>
<dbReference type="SMART" id="SM00240">
    <property type="entry name" value="FHA"/>
    <property type="match status" value="1"/>
</dbReference>
<dbReference type="PROSITE" id="PS50006">
    <property type="entry name" value="FHA_DOMAIN"/>
    <property type="match status" value="1"/>
</dbReference>